<dbReference type="Pfam" id="PF00440">
    <property type="entry name" value="TetR_N"/>
    <property type="match status" value="1"/>
</dbReference>
<dbReference type="PROSITE" id="PS01081">
    <property type="entry name" value="HTH_TETR_1"/>
    <property type="match status" value="1"/>
</dbReference>
<dbReference type="SUPFAM" id="SSF46689">
    <property type="entry name" value="Homeodomain-like"/>
    <property type="match status" value="1"/>
</dbReference>
<gene>
    <name evidence="7" type="ORF">B0I32_1406</name>
</gene>
<dbReference type="OrthoDB" id="5119743at2"/>
<evidence type="ECO:0000256" key="5">
    <source>
        <dbReference type="PROSITE-ProRule" id="PRU00335"/>
    </source>
</evidence>
<feature type="domain" description="HTH tetR-type" evidence="6">
    <location>
        <begin position="138"/>
        <end position="198"/>
    </location>
</feature>
<dbReference type="Pfam" id="PF13977">
    <property type="entry name" value="TetR_C_6"/>
    <property type="match status" value="1"/>
</dbReference>
<dbReference type="EMBL" id="PVNG01000040">
    <property type="protein sequence ID" value="PRX48761.1"/>
    <property type="molecule type" value="Genomic_DNA"/>
</dbReference>
<evidence type="ECO:0000256" key="4">
    <source>
        <dbReference type="ARBA" id="ARBA00023163"/>
    </source>
</evidence>
<organism evidence="7 8">
    <name type="scientific">Nonomuraea fuscirosea</name>
    <dbReference type="NCBI Taxonomy" id="1291556"/>
    <lineage>
        <taxon>Bacteria</taxon>
        <taxon>Bacillati</taxon>
        <taxon>Actinomycetota</taxon>
        <taxon>Actinomycetes</taxon>
        <taxon>Streptosporangiales</taxon>
        <taxon>Streptosporangiaceae</taxon>
        <taxon>Nonomuraea</taxon>
    </lineage>
</organism>
<dbReference type="PANTHER" id="PTHR30055:SF234">
    <property type="entry name" value="HTH-TYPE TRANSCRIPTIONAL REGULATOR BETI"/>
    <property type="match status" value="1"/>
</dbReference>
<comment type="caution">
    <text evidence="7">The sequence shown here is derived from an EMBL/GenBank/DDBJ whole genome shotgun (WGS) entry which is preliminary data.</text>
</comment>
<dbReference type="InterPro" id="IPR039538">
    <property type="entry name" value="BetI_C"/>
</dbReference>
<reference evidence="7 8" key="1">
    <citation type="submission" date="2018-03" db="EMBL/GenBank/DDBJ databases">
        <title>Genomic Encyclopedia of Type Strains, Phase III (KMG-III): the genomes of soil and plant-associated and newly described type strains.</title>
        <authorList>
            <person name="Whitman W."/>
        </authorList>
    </citation>
    <scope>NUCLEOTIDE SEQUENCE [LARGE SCALE GENOMIC DNA]</scope>
    <source>
        <strain evidence="7 8">CGMCC 4.7104</strain>
    </source>
</reference>
<accession>A0A2T0LXK7</accession>
<feature type="DNA-binding region" description="H-T-H motif" evidence="5">
    <location>
        <begin position="161"/>
        <end position="180"/>
    </location>
</feature>
<dbReference type="PRINTS" id="PR00455">
    <property type="entry name" value="HTHTETR"/>
</dbReference>
<evidence type="ECO:0000313" key="8">
    <source>
        <dbReference type="Proteomes" id="UP000238312"/>
    </source>
</evidence>
<dbReference type="InterPro" id="IPR009057">
    <property type="entry name" value="Homeodomain-like_sf"/>
</dbReference>
<protein>
    <submittedName>
        <fullName evidence="7">TetR family transcriptional regulator</fullName>
    </submittedName>
</protein>
<dbReference type="Gene3D" id="1.10.357.10">
    <property type="entry name" value="Tetracycline Repressor, domain 2"/>
    <property type="match status" value="1"/>
</dbReference>
<dbReference type="InterPro" id="IPR023772">
    <property type="entry name" value="DNA-bd_HTH_TetR-type_CS"/>
</dbReference>
<keyword evidence="2" id="KW-0805">Transcription regulation</keyword>
<proteinExistence type="predicted"/>
<evidence type="ECO:0000256" key="2">
    <source>
        <dbReference type="ARBA" id="ARBA00023015"/>
    </source>
</evidence>
<dbReference type="PANTHER" id="PTHR30055">
    <property type="entry name" value="HTH-TYPE TRANSCRIPTIONAL REGULATOR RUTR"/>
    <property type="match status" value="1"/>
</dbReference>
<dbReference type="InterPro" id="IPR001647">
    <property type="entry name" value="HTH_TetR"/>
</dbReference>
<evidence type="ECO:0000313" key="7">
    <source>
        <dbReference type="EMBL" id="PRX48761.1"/>
    </source>
</evidence>
<keyword evidence="8" id="KW-1185">Reference proteome</keyword>
<keyword evidence="3 5" id="KW-0238">DNA-binding</keyword>
<keyword evidence="1" id="KW-0678">Repressor</keyword>
<dbReference type="GO" id="GO:0003700">
    <property type="term" value="F:DNA-binding transcription factor activity"/>
    <property type="evidence" value="ECO:0007669"/>
    <property type="project" value="TreeGrafter"/>
</dbReference>
<evidence type="ECO:0000256" key="1">
    <source>
        <dbReference type="ARBA" id="ARBA00022491"/>
    </source>
</evidence>
<dbReference type="GO" id="GO:0000976">
    <property type="term" value="F:transcription cis-regulatory region binding"/>
    <property type="evidence" value="ECO:0007669"/>
    <property type="project" value="TreeGrafter"/>
</dbReference>
<keyword evidence="4" id="KW-0804">Transcription</keyword>
<dbReference type="RefSeq" id="WP_106252845.1">
    <property type="nucleotide sequence ID" value="NZ_PVNG01000040.1"/>
</dbReference>
<dbReference type="InterPro" id="IPR036271">
    <property type="entry name" value="Tet_transcr_reg_TetR-rel_C_sf"/>
</dbReference>
<evidence type="ECO:0000256" key="3">
    <source>
        <dbReference type="ARBA" id="ARBA00023125"/>
    </source>
</evidence>
<sequence>MDTILDEDICLEQLWRVRFSPDGRHAHCQHCDQERTFHRLHNRRVYSCAHCGEQVSPTAKTPFHGSSTPLRLWFAAIVKERASGGRLTAQSLADELGLSYATAWRLLKKVREHRDEFDALAPAWQGKLVMSEPDEASQSREEQLLQAARAVVVAYGLDATTIRAVAKHAGLSTGVVHYYFENKNQILVKALRQANDEACGRRDTIMAAPGLSAAERLARLILLSIPESGVEREEFILWFEYFRVAIYGQIADADTGMADRFRQYFFDVIEQGVVSGEFRPDDSPADIVEQLLGLLDGLGIAAVMGRRWMSCEHMHELVRHFAENSLRVTLPAAHRV</sequence>
<dbReference type="SUPFAM" id="SSF48498">
    <property type="entry name" value="Tetracyclin repressor-like, C-terminal domain"/>
    <property type="match status" value="1"/>
</dbReference>
<dbReference type="InterPro" id="IPR050109">
    <property type="entry name" value="HTH-type_TetR-like_transc_reg"/>
</dbReference>
<dbReference type="Proteomes" id="UP000238312">
    <property type="component" value="Unassembled WGS sequence"/>
</dbReference>
<dbReference type="PROSITE" id="PS50977">
    <property type="entry name" value="HTH_TETR_2"/>
    <property type="match status" value="1"/>
</dbReference>
<dbReference type="AlphaFoldDB" id="A0A2T0LXK7"/>
<name>A0A2T0LXK7_9ACTN</name>
<evidence type="ECO:0000259" key="6">
    <source>
        <dbReference type="PROSITE" id="PS50977"/>
    </source>
</evidence>